<protein>
    <submittedName>
        <fullName evidence="3">Putative leucine-rich repeat domain, L domain-containing protein</fullName>
    </submittedName>
</protein>
<proteinExistence type="predicted"/>
<dbReference type="Gene3D" id="3.80.10.10">
    <property type="entry name" value="Ribonuclease Inhibitor"/>
    <property type="match status" value="2"/>
</dbReference>
<name>A0A396JJ66_MEDTR</name>
<dbReference type="PANTHER" id="PTHR33463">
    <property type="entry name" value="NB-ARC DOMAIN-CONTAINING PROTEIN-RELATED"/>
    <property type="match status" value="1"/>
</dbReference>
<dbReference type="Gramene" id="rna1803">
    <property type="protein sequence ID" value="RHN78269.1"/>
    <property type="gene ID" value="gene1803"/>
</dbReference>
<dbReference type="SUPFAM" id="SSF52058">
    <property type="entry name" value="L domain-like"/>
    <property type="match status" value="1"/>
</dbReference>
<dbReference type="Proteomes" id="UP000265566">
    <property type="component" value="Chromosome 1"/>
</dbReference>
<accession>A0A396JJ66</accession>
<feature type="domain" description="Disease resistance protein At4g27190-like leucine-rich repeats" evidence="2">
    <location>
        <begin position="316"/>
        <end position="401"/>
    </location>
</feature>
<reference evidence="4" key="1">
    <citation type="journal article" date="2018" name="Nat. Plants">
        <title>Whole-genome landscape of Medicago truncatula symbiotic genes.</title>
        <authorList>
            <person name="Pecrix Y."/>
            <person name="Staton S.E."/>
            <person name="Sallet E."/>
            <person name="Lelandais-Briere C."/>
            <person name="Moreau S."/>
            <person name="Carrere S."/>
            <person name="Blein T."/>
            <person name="Jardinaud M.F."/>
            <person name="Latrasse D."/>
            <person name="Zouine M."/>
            <person name="Zahm M."/>
            <person name="Kreplak J."/>
            <person name="Mayjonade B."/>
            <person name="Satge C."/>
            <person name="Perez M."/>
            <person name="Cauet S."/>
            <person name="Marande W."/>
            <person name="Chantry-Darmon C."/>
            <person name="Lopez-Roques C."/>
            <person name="Bouchez O."/>
            <person name="Berard A."/>
            <person name="Debelle F."/>
            <person name="Munos S."/>
            <person name="Bendahmane A."/>
            <person name="Berges H."/>
            <person name="Niebel A."/>
            <person name="Buitink J."/>
            <person name="Frugier F."/>
            <person name="Benhamed M."/>
            <person name="Crespi M."/>
            <person name="Gouzy J."/>
            <person name="Gamas P."/>
        </authorList>
    </citation>
    <scope>NUCLEOTIDE SEQUENCE [LARGE SCALE GENOMIC DNA]</scope>
    <source>
        <strain evidence="4">cv. Jemalong A17</strain>
    </source>
</reference>
<organism evidence="3 4">
    <name type="scientific">Medicago truncatula</name>
    <name type="common">Barrel medic</name>
    <name type="synonym">Medicago tribuloides</name>
    <dbReference type="NCBI Taxonomy" id="3880"/>
    <lineage>
        <taxon>Eukaryota</taxon>
        <taxon>Viridiplantae</taxon>
        <taxon>Streptophyta</taxon>
        <taxon>Embryophyta</taxon>
        <taxon>Tracheophyta</taxon>
        <taxon>Spermatophyta</taxon>
        <taxon>Magnoliopsida</taxon>
        <taxon>eudicotyledons</taxon>
        <taxon>Gunneridae</taxon>
        <taxon>Pentapetalae</taxon>
        <taxon>rosids</taxon>
        <taxon>fabids</taxon>
        <taxon>Fabales</taxon>
        <taxon>Fabaceae</taxon>
        <taxon>Papilionoideae</taxon>
        <taxon>50 kb inversion clade</taxon>
        <taxon>NPAAA clade</taxon>
        <taxon>Hologalegina</taxon>
        <taxon>IRL clade</taxon>
        <taxon>Trifolieae</taxon>
        <taxon>Medicago</taxon>
    </lineage>
</organism>
<gene>
    <name evidence="3" type="ORF">MtrunA17_Chr1g0163641</name>
</gene>
<keyword evidence="1" id="KW-0611">Plant defense</keyword>
<dbReference type="InterPro" id="IPR032675">
    <property type="entry name" value="LRR_dom_sf"/>
</dbReference>
<sequence length="417" mass="48114">MLKLGTNIHLEHGIKALIEDVENLYLDDVDGIQNVLPNLNREGFTLLKHLHVQNNTNLNHIVDNKERNQIHMSFPILETLVLLNLRNLEHICHGQPSVASFGSLSVIKVKNCVQLKYLFSFTMVKGLSHLCTIEVCDCNSMKEIVFRDNNSSANNDITDEKIEFLQLRSLTLEHLETLDNFFSYYLTHSRSKQKCHALEPNVSAPFFNSQVAFPILDTLKLSSLLNLNKVWDDNHQSMCNLTSLIVDNCNGLKYLFSSSFVESFMNLKHLEITNCPMMEEIIAEEDRNNAVEEVHLLKLEKIILKDMDNLKTIWHHQFETLKMLEVNNCKKIVVVFPSSTQNTYNELEKLEVRNCALVEEIFELTFNENNSEDVATHLKEVTIGRLSKLKKIWSGDPQGILINWNIVQTWSIYYHSL</sequence>
<feature type="domain" description="Disease resistance protein At4g27190-like leucine-rich repeats" evidence="2">
    <location>
        <begin position="17"/>
        <end position="139"/>
    </location>
</feature>
<dbReference type="Pfam" id="PF23247">
    <property type="entry name" value="LRR_RPS2"/>
    <property type="match status" value="2"/>
</dbReference>
<dbReference type="InterPro" id="IPR057135">
    <property type="entry name" value="At4g27190-like_LRR"/>
</dbReference>
<evidence type="ECO:0000313" key="4">
    <source>
        <dbReference type="Proteomes" id="UP000265566"/>
    </source>
</evidence>
<evidence type="ECO:0000256" key="1">
    <source>
        <dbReference type="ARBA" id="ARBA00022821"/>
    </source>
</evidence>
<dbReference type="PANTHER" id="PTHR33463:SF198">
    <property type="entry name" value="RPP4C3"/>
    <property type="match status" value="1"/>
</dbReference>
<dbReference type="AlphaFoldDB" id="A0A396JJ66"/>
<comment type="caution">
    <text evidence="3">The sequence shown here is derived from an EMBL/GenBank/DDBJ whole genome shotgun (WGS) entry which is preliminary data.</text>
</comment>
<evidence type="ECO:0000259" key="2">
    <source>
        <dbReference type="Pfam" id="PF23247"/>
    </source>
</evidence>
<evidence type="ECO:0000313" key="3">
    <source>
        <dbReference type="EMBL" id="RHN78269.1"/>
    </source>
</evidence>
<dbReference type="InterPro" id="IPR050905">
    <property type="entry name" value="Plant_NBS-LRR"/>
</dbReference>
<dbReference type="EMBL" id="PSQE01000001">
    <property type="protein sequence ID" value="RHN78269.1"/>
    <property type="molecule type" value="Genomic_DNA"/>
</dbReference>